<dbReference type="EMBL" id="JAEUBG010004155">
    <property type="protein sequence ID" value="KAH3681922.1"/>
    <property type="molecule type" value="Genomic_DNA"/>
</dbReference>
<accession>A0A9P8Q155</accession>
<protein>
    <submittedName>
        <fullName evidence="1">Uncharacterized protein</fullName>
    </submittedName>
</protein>
<sequence length="71" mass="8213">MWNLVIWIMDKKPETIKEVETRYCCWWDSKLAKLAIKIGGVITPANMAKECCKPRMKPKKTGISEFNPKKG</sequence>
<reference evidence="1" key="2">
    <citation type="submission" date="2021-01" db="EMBL/GenBank/DDBJ databases">
        <authorList>
            <person name="Schikora-Tamarit M.A."/>
        </authorList>
    </citation>
    <scope>NUCLEOTIDE SEQUENCE</scope>
    <source>
        <strain evidence="1">CBS2887</strain>
    </source>
</reference>
<evidence type="ECO:0000313" key="1">
    <source>
        <dbReference type="EMBL" id="KAH3681922.1"/>
    </source>
</evidence>
<comment type="caution">
    <text evidence="1">The sequence shown here is derived from an EMBL/GenBank/DDBJ whole genome shotgun (WGS) entry which is preliminary data.</text>
</comment>
<gene>
    <name evidence="1" type="ORF">WICPIJ_007118</name>
</gene>
<evidence type="ECO:0000313" key="2">
    <source>
        <dbReference type="Proteomes" id="UP000774326"/>
    </source>
</evidence>
<dbReference type="Proteomes" id="UP000774326">
    <property type="component" value="Unassembled WGS sequence"/>
</dbReference>
<keyword evidence="2" id="KW-1185">Reference proteome</keyword>
<dbReference type="AlphaFoldDB" id="A0A9P8Q155"/>
<organism evidence="1 2">
    <name type="scientific">Wickerhamomyces pijperi</name>
    <name type="common">Yeast</name>
    <name type="synonym">Pichia pijperi</name>
    <dbReference type="NCBI Taxonomy" id="599730"/>
    <lineage>
        <taxon>Eukaryota</taxon>
        <taxon>Fungi</taxon>
        <taxon>Dikarya</taxon>
        <taxon>Ascomycota</taxon>
        <taxon>Saccharomycotina</taxon>
        <taxon>Saccharomycetes</taxon>
        <taxon>Phaffomycetales</taxon>
        <taxon>Wickerhamomycetaceae</taxon>
        <taxon>Wickerhamomyces</taxon>
    </lineage>
</organism>
<proteinExistence type="predicted"/>
<reference evidence="1" key="1">
    <citation type="journal article" date="2021" name="Open Biol.">
        <title>Shared evolutionary footprints suggest mitochondrial oxidative damage underlies multiple complex I losses in fungi.</title>
        <authorList>
            <person name="Schikora-Tamarit M.A."/>
            <person name="Marcet-Houben M."/>
            <person name="Nosek J."/>
            <person name="Gabaldon T."/>
        </authorList>
    </citation>
    <scope>NUCLEOTIDE SEQUENCE</scope>
    <source>
        <strain evidence="1">CBS2887</strain>
    </source>
</reference>
<name>A0A9P8Q155_WICPI</name>